<accession>A0A8H6FVD5</accession>
<feature type="transmembrane region" description="Helical" evidence="6">
    <location>
        <begin position="150"/>
        <end position="170"/>
    </location>
</feature>
<dbReference type="SUPFAM" id="SSF103473">
    <property type="entry name" value="MFS general substrate transporter"/>
    <property type="match status" value="1"/>
</dbReference>
<gene>
    <name evidence="7" type="ORF">HO173_006604</name>
</gene>
<keyword evidence="4 6" id="KW-1133">Transmembrane helix</keyword>
<protein>
    <recommendedName>
        <fullName evidence="9">Sucrose transporter</fullName>
    </recommendedName>
</protein>
<feature type="transmembrane region" description="Helical" evidence="6">
    <location>
        <begin position="394"/>
        <end position="417"/>
    </location>
</feature>
<dbReference type="PANTHER" id="PTHR19432">
    <property type="entry name" value="SUGAR TRANSPORTER"/>
    <property type="match status" value="1"/>
</dbReference>
<evidence type="ECO:0000256" key="2">
    <source>
        <dbReference type="ARBA" id="ARBA00022448"/>
    </source>
</evidence>
<keyword evidence="5 6" id="KW-0472">Membrane</keyword>
<evidence type="ECO:0000256" key="6">
    <source>
        <dbReference type="SAM" id="Phobius"/>
    </source>
</evidence>
<comment type="caution">
    <text evidence="7">The sequence shown here is derived from an EMBL/GenBank/DDBJ whole genome shotgun (WGS) entry which is preliminary data.</text>
</comment>
<dbReference type="Pfam" id="PF13347">
    <property type="entry name" value="MFS_2"/>
    <property type="match status" value="1"/>
</dbReference>
<keyword evidence="2" id="KW-0813">Transport</keyword>
<name>A0A8H6FVD5_9LECA</name>
<feature type="transmembrane region" description="Helical" evidence="6">
    <location>
        <begin position="285"/>
        <end position="303"/>
    </location>
</feature>
<dbReference type="Gene3D" id="1.20.1250.20">
    <property type="entry name" value="MFS general substrate transporter like domains"/>
    <property type="match status" value="1"/>
</dbReference>
<dbReference type="EMBL" id="JACCJC010000025">
    <property type="protein sequence ID" value="KAF6235408.1"/>
    <property type="molecule type" value="Genomic_DNA"/>
</dbReference>
<dbReference type="PANTHER" id="PTHR19432:SF35">
    <property type="entry name" value="SOLUTE CARRIER FAMILY 45 MEMBER 3 ISOFORM X1"/>
    <property type="match status" value="1"/>
</dbReference>
<sequence>MTELSYDLDETYVDRHEDDHIREQMATTEALLLEDTGSEVSRTLPYLLVLTCGGAGLQVIWSVVRSNGAPYLVSLGLSKSFTALVWLAAPLCGVVFQPIVGILSDRTRSRWGRRKPFIVGGTAGVIIATLALAFLTTPLSGDTQGQSPRMLIILLAITLIYAMNVSIQPIQAGLRTLIIENCPTHQQTQAAAWTSVLMGIGNAFGYLCGFTVLPEFFRLSGLTQFQCLCLIASLALAITTSINCTVREDYCARSLPVRLERTGVGVVFRDLIHTYRFMPRKIRKVCHIQFCAWIGWFPFLFYSTTYVGEIYANHAIAIRQSLVAIETMDATSMMSADLTAMSKETSIAEDAIRYGTFASFLFSIVAFATNSLLPILLGVSIKPGLAARKPTAKFGIFQAWTCAHIFFALAMFATMMVTSQAAATFLVASVGLSWALTHWAPFAIIGNELAARQSFNTHTNGFPDDEMSTMGVEVQAGAIMGLHNVAISAPQIIAALACSAIFGLAKSLGSQDGTGWVLRAGGCAALCAAYLTSSFDD</sequence>
<proteinExistence type="predicted"/>
<dbReference type="AlphaFoldDB" id="A0A8H6FVD5"/>
<evidence type="ECO:0000313" key="7">
    <source>
        <dbReference type="EMBL" id="KAF6235408.1"/>
    </source>
</evidence>
<feature type="transmembrane region" description="Helical" evidence="6">
    <location>
        <begin position="116"/>
        <end position="135"/>
    </location>
</feature>
<evidence type="ECO:0000256" key="3">
    <source>
        <dbReference type="ARBA" id="ARBA00022692"/>
    </source>
</evidence>
<dbReference type="GO" id="GO:0008506">
    <property type="term" value="F:sucrose:proton symporter activity"/>
    <property type="evidence" value="ECO:0007669"/>
    <property type="project" value="TreeGrafter"/>
</dbReference>
<keyword evidence="3 6" id="KW-0812">Transmembrane</keyword>
<keyword evidence="8" id="KW-1185">Reference proteome</keyword>
<feature type="transmembrane region" description="Helical" evidence="6">
    <location>
        <begin position="190"/>
        <end position="213"/>
    </location>
</feature>
<evidence type="ECO:0008006" key="9">
    <source>
        <dbReference type="Google" id="ProtNLM"/>
    </source>
</evidence>
<evidence type="ECO:0000313" key="8">
    <source>
        <dbReference type="Proteomes" id="UP000578531"/>
    </source>
</evidence>
<feature type="transmembrane region" description="Helical" evidence="6">
    <location>
        <begin position="84"/>
        <end position="104"/>
    </location>
</feature>
<feature type="transmembrane region" description="Helical" evidence="6">
    <location>
        <begin position="44"/>
        <end position="64"/>
    </location>
</feature>
<dbReference type="RefSeq" id="XP_037164779.1">
    <property type="nucleotide sequence ID" value="XM_037308513.1"/>
</dbReference>
<feature type="transmembrane region" description="Helical" evidence="6">
    <location>
        <begin position="423"/>
        <end position="445"/>
    </location>
</feature>
<evidence type="ECO:0000256" key="4">
    <source>
        <dbReference type="ARBA" id="ARBA00022989"/>
    </source>
</evidence>
<feature type="transmembrane region" description="Helical" evidence="6">
    <location>
        <begin position="351"/>
        <end position="373"/>
    </location>
</feature>
<feature type="transmembrane region" description="Helical" evidence="6">
    <location>
        <begin position="219"/>
        <end position="238"/>
    </location>
</feature>
<evidence type="ECO:0000256" key="1">
    <source>
        <dbReference type="ARBA" id="ARBA00004141"/>
    </source>
</evidence>
<organism evidence="7 8">
    <name type="scientific">Letharia columbiana</name>
    <dbReference type="NCBI Taxonomy" id="112416"/>
    <lineage>
        <taxon>Eukaryota</taxon>
        <taxon>Fungi</taxon>
        <taxon>Dikarya</taxon>
        <taxon>Ascomycota</taxon>
        <taxon>Pezizomycotina</taxon>
        <taxon>Lecanoromycetes</taxon>
        <taxon>OSLEUM clade</taxon>
        <taxon>Lecanoromycetidae</taxon>
        <taxon>Lecanorales</taxon>
        <taxon>Lecanorineae</taxon>
        <taxon>Parmeliaceae</taxon>
        <taxon>Letharia</taxon>
    </lineage>
</organism>
<dbReference type="Proteomes" id="UP000578531">
    <property type="component" value="Unassembled WGS sequence"/>
</dbReference>
<evidence type="ECO:0000256" key="5">
    <source>
        <dbReference type="ARBA" id="ARBA00023136"/>
    </source>
</evidence>
<dbReference type="OrthoDB" id="28755at2759"/>
<dbReference type="GeneID" id="59288265"/>
<dbReference type="GO" id="GO:0005886">
    <property type="term" value="C:plasma membrane"/>
    <property type="evidence" value="ECO:0007669"/>
    <property type="project" value="TreeGrafter"/>
</dbReference>
<reference evidence="7 8" key="1">
    <citation type="journal article" date="2020" name="Genomics">
        <title>Complete, high-quality genomes from long-read metagenomic sequencing of two wolf lichen thalli reveals enigmatic genome architecture.</title>
        <authorList>
            <person name="McKenzie S.K."/>
            <person name="Walston R.F."/>
            <person name="Allen J.L."/>
        </authorList>
    </citation>
    <scope>NUCLEOTIDE SEQUENCE [LARGE SCALE GENOMIC DNA]</scope>
    <source>
        <strain evidence="7">WasteWater2</strain>
    </source>
</reference>
<dbReference type="InterPro" id="IPR036259">
    <property type="entry name" value="MFS_trans_sf"/>
</dbReference>
<comment type="subcellular location">
    <subcellularLocation>
        <location evidence="1">Membrane</location>
        <topology evidence="1">Multi-pass membrane protein</topology>
    </subcellularLocation>
</comment>